<dbReference type="EMBL" id="JAPWTK010000041">
    <property type="protein sequence ID" value="KAJ8954991.1"/>
    <property type="molecule type" value="Genomic_DNA"/>
</dbReference>
<gene>
    <name evidence="2" type="ORF">NQ318_000423</name>
</gene>
<protein>
    <submittedName>
        <fullName evidence="2">Uncharacterized protein</fullName>
    </submittedName>
</protein>
<evidence type="ECO:0000256" key="1">
    <source>
        <dbReference type="SAM" id="MobiDB-lite"/>
    </source>
</evidence>
<dbReference type="AlphaFoldDB" id="A0AAV8YW96"/>
<proteinExistence type="predicted"/>
<feature type="compositionally biased region" description="Low complexity" evidence="1">
    <location>
        <begin position="39"/>
        <end position="59"/>
    </location>
</feature>
<accession>A0AAV8YW96</accession>
<feature type="region of interest" description="Disordered" evidence="1">
    <location>
        <begin position="139"/>
        <end position="162"/>
    </location>
</feature>
<keyword evidence="3" id="KW-1185">Reference proteome</keyword>
<sequence>MHCGQGNGTGGAADTCSAAAGSLATTAEPPGCTGEEARTAPSPAATESTPATPTEAATRMPRSESYRRIVEAAESGLEDEDNTFFFNRFRPTAKFVNIEKVPRSKSIKIFEFFNVRKPERRIYETFPEGRHLLKVFNKERSESDSVSTYSPNPLSPRRLKDKQLDRRFWKQLSRRRGSKVNVPA</sequence>
<reference evidence="2" key="1">
    <citation type="journal article" date="2023" name="Insect Mol. Biol.">
        <title>Genome sequencing provides insights into the evolution of gene families encoding plant cell wall-degrading enzymes in longhorned beetles.</title>
        <authorList>
            <person name="Shin N.R."/>
            <person name="Okamura Y."/>
            <person name="Kirsch R."/>
            <person name="Pauchet Y."/>
        </authorList>
    </citation>
    <scope>NUCLEOTIDE SEQUENCE</scope>
    <source>
        <strain evidence="2">AMC_N1</strain>
    </source>
</reference>
<dbReference type="Proteomes" id="UP001162162">
    <property type="component" value="Unassembled WGS sequence"/>
</dbReference>
<organism evidence="2 3">
    <name type="scientific">Aromia moschata</name>
    <dbReference type="NCBI Taxonomy" id="1265417"/>
    <lineage>
        <taxon>Eukaryota</taxon>
        <taxon>Metazoa</taxon>
        <taxon>Ecdysozoa</taxon>
        <taxon>Arthropoda</taxon>
        <taxon>Hexapoda</taxon>
        <taxon>Insecta</taxon>
        <taxon>Pterygota</taxon>
        <taxon>Neoptera</taxon>
        <taxon>Endopterygota</taxon>
        <taxon>Coleoptera</taxon>
        <taxon>Polyphaga</taxon>
        <taxon>Cucujiformia</taxon>
        <taxon>Chrysomeloidea</taxon>
        <taxon>Cerambycidae</taxon>
        <taxon>Cerambycinae</taxon>
        <taxon>Callichromatini</taxon>
        <taxon>Aromia</taxon>
    </lineage>
</organism>
<comment type="caution">
    <text evidence="2">The sequence shown here is derived from an EMBL/GenBank/DDBJ whole genome shotgun (WGS) entry which is preliminary data.</text>
</comment>
<feature type="region of interest" description="Disordered" evidence="1">
    <location>
        <begin position="23"/>
        <end position="67"/>
    </location>
</feature>
<name>A0AAV8YW96_9CUCU</name>
<evidence type="ECO:0000313" key="2">
    <source>
        <dbReference type="EMBL" id="KAJ8954991.1"/>
    </source>
</evidence>
<evidence type="ECO:0000313" key="3">
    <source>
        <dbReference type="Proteomes" id="UP001162162"/>
    </source>
</evidence>